<dbReference type="EMBL" id="KB530910">
    <property type="protein sequence ID" value="EMP34906.1"/>
    <property type="molecule type" value="Genomic_DNA"/>
</dbReference>
<evidence type="ECO:0000313" key="3">
    <source>
        <dbReference type="Proteomes" id="UP000031443"/>
    </source>
</evidence>
<dbReference type="AlphaFoldDB" id="M7BAE9"/>
<keyword evidence="3" id="KW-1185">Reference proteome</keyword>
<evidence type="ECO:0000256" key="1">
    <source>
        <dbReference type="SAM" id="MobiDB-lite"/>
    </source>
</evidence>
<dbReference type="Proteomes" id="UP000031443">
    <property type="component" value="Unassembled WGS sequence"/>
</dbReference>
<gene>
    <name evidence="2" type="ORF">UY3_07940</name>
</gene>
<name>M7BAE9_CHEMY</name>
<sequence>MEDMKGFLAPDSEEYGITTEGQDTGLDEAWVQTSVAIPIPLQHDSKTQDIRPTLRKERRR</sequence>
<feature type="region of interest" description="Disordered" evidence="1">
    <location>
        <begin position="40"/>
        <end position="60"/>
    </location>
</feature>
<feature type="compositionally biased region" description="Basic and acidic residues" evidence="1">
    <location>
        <begin position="43"/>
        <end position="60"/>
    </location>
</feature>
<feature type="region of interest" description="Disordered" evidence="1">
    <location>
        <begin position="1"/>
        <end position="23"/>
    </location>
</feature>
<reference evidence="3" key="1">
    <citation type="journal article" date="2013" name="Nat. Genet.">
        <title>The draft genomes of soft-shell turtle and green sea turtle yield insights into the development and evolution of the turtle-specific body plan.</title>
        <authorList>
            <person name="Wang Z."/>
            <person name="Pascual-Anaya J."/>
            <person name="Zadissa A."/>
            <person name="Li W."/>
            <person name="Niimura Y."/>
            <person name="Huang Z."/>
            <person name="Li C."/>
            <person name="White S."/>
            <person name="Xiong Z."/>
            <person name="Fang D."/>
            <person name="Wang B."/>
            <person name="Ming Y."/>
            <person name="Chen Y."/>
            <person name="Zheng Y."/>
            <person name="Kuraku S."/>
            <person name="Pignatelli M."/>
            <person name="Herrero J."/>
            <person name="Beal K."/>
            <person name="Nozawa M."/>
            <person name="Li Q."/>
            <person name="Wang J."/>
            <person name="Zhang H."/>
            <person name="Yu L."/>
            <person name="Shigenobu S."/>
            <person name="Wang J."/>
            <person name="Liu J."/>
            <person name="Flicek P."/>
            <person name="Searle S."/>
            <person name="Wang J."/>
            <person name="Kuratani S."/>
            <person name="Yin Y."/>
            <person name="Aken B."/>
            <person name="Zhang G."/>
            <person name="Irie N."/>
        </authorList>
    </citation>
    <scope>NUCLEOTIDE SEQUENCE [LARGE SCALE GENOMIC DNA]</scope>
</reference>
<protein>
    <submittedName>
        <fullName evidence="2">Uncharacterized protein</fullName>
    </submittedName>
</protein>
<accession>M7BAE9</accession>
<organism evidence="2 3">
    <name type="scientific">Chelonia mydas</name>
    <name type="common">Green sea-turtle</name>
    <name type="synonym">Chelonia agassizi</name>
    <dbReference type="NCBI Taxonomy" id="8469"/>
    <lineage>
        <taxon>Eukaryota</taxon>
        <taxon>Metazoa</taxon>
        <taxon>Chordata</taxon>
        <taxon>Craniata</taxon>
        <taxon>Vertebrata</taxon>
        <taxon>Euteleostomi</taxon>
        <taxon>Archelosauria</taxon>
        <taxon>Testudinata</taxon>
        <taxon>Testudines</taxon>
        <taxon>Cryptodira</taxon>
        <taxon>Durocryptodira</taxon>
        <taxon>Americhelydia</taxon>
        <taxon>Chelonioidea</taxon>
        <taxon>Cheloniidae</taxon>
        <taxon>Chelonia</taxon>
    </lineage>
</organism>
<evidence type="ECO:0000313" key="2">
    <source>
        <dbReference type="EMBL" id="EMP34906.1"/>
    </source>
</evidence>
<proteinExistence type="predicted"/>